<evidence type="ECO:0000313" key="1">
    <source>
        <dbReference type="EMBL" id="KAJ9126995.1"/>
    </source>
</evidence>
<protein>
    <submittedName>
        <fullName evidence="1">Uncharacterized protein</fullName>
    </submittedName>
</protein>
<dbReference type="Proteomes" id="UP001234202">
    <property type="component" value="Unassembled WGS sequence"/>
</dbReference>
<accession>A0ACC2XTQ7</accession>
<name>A0ACC2XTQ7_9TREE</name>
<proteinExistence type="predicted"/>
<comment type="caution">
    <text evidence="1">The sequence shown here is derived from an EMBL/GenBank/DDBJ whole genome shotgun (WGS) entry which is preliminary data.</text>
</comment>
<evidence type="ECO:0000313" key="2">
    <source>
        <dbReference type="Proteomes" id="UP001234202"/>
    </source>
</evidence>
<gene>
    <name evidence="1" type="ORF">QFC24_001226</name>
</gene>
<keyword evidence="2" id="KW-1185">Reference proteome</keyword>
<organism evidence="1 2">
    <name type="scientific">Naganishia onofrii</name>
    <dbReference type="NCBI Taxonomy" id="1851511"/>
    <lineage>
        <taxon>Eukaryota</taxon>
        <taxon>Fungi</taxon>
        <taxon>Dikarya</taxon>
        <taxon>Basidiomycota</taxon>
        <taxon>Agaricomycotina</taxon>
        <taxon>Tremellomycetes</taxon>
        <taxon>Filobasidiales</taxon>
        <taxon>Filobasidiaceae</taxon>
        <taxon>Naganishia</taxon>
    </lineage>
</organism>
<reference evidence="1" key="1">
    <citation type="submission" date="2023-04" db="EMBL/GenBank/DDBJ databases">
        <title>Draft Genome sequencing of Naganishia species isolated from polar environments using Oxford Nanopore Technology.</title>
        <authorList>
            <person name="Leo P."/>
            <person name="Venkateswaran K."/>
        </authorList>
    </citation>
    <scope>NUCLEOTIDE SEQUENCE</scope>
    <source>
        <strain evidence="1">DBVPG 5303</strain>
    </source>
</reference>
<dbReference type="EMBL" id="JASBWV010000003">
    <property type="protein sequence ID" value="KAJ9126995.1"/>
    <property type="molecule type" value="Genomic_DNA"/>
</dbReference>
<sequence>MALHREVYDVDDPPESQIQDVDAVDTQVHREFEAGTQPRERLTTPERQKIRRELRQHQQIADADNEDAERLKPEIISDHVEKLGKTFTKMIAVRYQKNASLAVIDTRVLATHVDTANKMGKSAKWATNTFEAADFFEPLRELLGLDDRMIEDIDVDEEDNGQGPRRGGVLGDWAHIGWMAAKRSRRGPGAEFLNGMMAIEHRKRVTNRKAKQKQALAPEVRPKEVRSGDMTRAVNPTIQNTDALNRLLGTLPDEVNYFKWVINPRSFGQTMENVFYTSFLINNGHAAVEIREDGEGIPMIFGCEPPTQEDRMPKYNDDGTLKELAMAKRQLVMEWTMDLWREAIELFDIREGIIPHRVEEEVQQPGAAGWYG</sequence>